<feature type="coiled-coil region" evidence="1">
    <location>
        <begin position="136"/>
        <end position="170"/>
    </location>
</feature>
<name>A0A3S0FKV1_9RICK</name>
<dbReference type="EMBL" id="RXFM01000139">
    <property type="protein sequence ID" value="RST61904.1"/>
    <property type="molecule type" value="Genomic_DNA"/>
</dbReference>
<dbReference type="OrthoDB" id="114754at2"/>
<evidence type="ECO:0008006" key="4">
    <source>
        <dbReference type="Google" id="ProtNLM"/>
    </source>
</evidence>
<dbReference type="RefSeq" id="WP_126045285.1">
    <property type="nucleotide sequence ID" value="NZ_RXFM01000139.1"/>
</dbReference>
<dbReference type="SUPFAM" id="SSF46565">
    <property type="entry name" value="Chaperone J-domain"/>
    <property type="match status" value="1"/>
</dbReference>
<keyword evidence="1" id="KW-0175">Coiled coil</keyword>
<dbReference type="Proteomes" id="UP000279470">
    <property type="component" value="Unassembled WGS sequence"/>
</dbReference>
<keyword evidence="3" id="KW-1185">Reference proteome</keyword>
<protein>
    <recommendedName>
        <fullName evidence="4">J domain-containing protein</fullName>
    </recommendedName>
</protein>
<proteinExistence type="predicted"/>
<evidence type="ECO:0000256" key="1">
    <source>
        <dbReference type="SAM" id="Coils"/>
    </source>
</evidence>
<dbReference type="InterPro" id="IPR036869">
    <property type="entry name" value="J_dom_sf"/>
</dbReference>
<dbReference type="Gene3D" id="1.10.287.110">
    <property type="entry name" value="DnaJ domain"/>
    <property type="match status" value="1"/>
</dbReference>
<organism evidence="2 3">
    <name type="scientific">Candidatus Aquarickettsia rohweri</name>
    <dbReference type="NCBI Taxonomy" id="2602574"/>
    <lineage>
        <taxon>Bacteria</taxon>
        <taxon>Pseudomonadati</taxon>
        <taxon>Pseudomonadota</taxon>
        <taxon>Alphaproteobacteria</taxon>
        <taxon>Rickettsiales</taxon>
        <taxon>Candidatus Midichloriaceae</taxon>
        <taxon>Candidatus Aquarickettsia</taxon>
    </lineage>
</organism>
<comment type="caution">
    <text evidence="2">The sequence shown here is derived from an EMBL/GenBank/DDBJ whole genome shotgun (WGS) entry which is preliminary data.</text>
</comment>
<reference evidence="3" key="1">
    <citation type="submission" date="2018-11" db="EMBL/GenBank/DDBJ databases">
        <title>Phylogenetic, genomic, and biogeographic characterization of a novel and ubiquitous marine invertebrate-associated Rickettsiales parasite, Candidatus Marinoinvertebrata rohwerii, gen. nov., sp. nov.</title>
        <authorList>
            <person name="Klinges J.G."/>
            <person name="Rosales S.M."/>
            <person name="Mcminds R."/>
            <person name="Shaver E.C."/>
            <person name="Shantz A."/>
            <person name="Peters E.C."/>
            <person name="Burkepile D.E."/>
            <person name="Silliman B.R."/>
            <person name="Vega Thurber R.L."/>
        </authorList>
    </citation>
    <scope>NUCLEOTIDE SEQUENCE [LARGE SCALE GENOMIC DNA]</scope>
    <source>
        <strain evidence="3">a_cerv_44</strain>
    </source>
</reference>
<dbReference type="AlphaFoldDB" id="A0A3S0FKV1"/>
<sequence>MKNSNLIKIHSDENNLSKEQKLFNQLSKQIERKKKELGKWEKYAGEYRQKHAKYFFPLENEFYECRKKMVFLFDTRLGDTNFNNGEKRKLRSLTHDMCIDLLNETYDEKVEIILKKYSKPRTKKKSVLEDIFENIASKMEENIGRWQEEMANEDEECHELKQETKEEKEGKESMKDIYKKLAAILHPDRELDEKEKKRKTEVMQRVTAAYRDRNLTELLKIELEETKSMMSADKLSKETTKGLNKVLRNELEELKERVYLSKRYFQISFNGLKLNSLSKKKIDNLFDKKVERKDKIVKSAKSDLKSFTLNVKNLKKFIRSLELRRRPSLEDLIFM</sequence>
<accession>A0A3S0FKV1</accession>
<gene>
    <name evidence="2" type="ORF">EIC27_06775</name>
</gene>
<evidence type="ECO:0000313" key="3">
    <source>
        <dbReference type="Proteomes" id="UP000279470"/>
    </source>
</evidence>
<evidence type="ECO:0000313" key="2">
    <source>
        <dbReference type="EMBL" id="RST61904.1"/>
    </source>
</evidence>